<sequence>MNTIPITLLQNMMLAFCSAAPHLPIANAGGVIKFTQVDANKLVEAQKAVMACHASFDFYFQPTPSGVAQYQHAHCEHTYPITDLSALPFECAEQAAHEKVEKLFTTPISAFEYPLHRNEIFILPNNQVWLAFLANHLICDGYSAFAYLKQVVDYYDKGITPTNTQFEPIQYATGQAQYLTSNQYQKDKTFWLNHLAAPIEFRLFSPSNPLKSKAIHLSLPRSQLAPTVEFANQHELSISTLMLTLWVRQLNRDFPLPNSNQLRVGLPVHGRKKSERNLIAFMANMLVHEFSLSDELDLATQAQQVSTQLKNAYRHKKLPPELLYEDLKLPPHIPLSEFRFGYMELEQLSDTPGMPTSFSYESHQHHSLPLQLNIINFHGVDQVDFLIEYNPHNLSEEDVVKHIQSLFDAIKNIASN</sequence>
<dbReference type="GO" id="GO:0043041">
    <property type="term" value="P:amino acid activation for nonribosomal peptide biosynthetic process"/>
    <property type="evidence" value="ECO:0007669"/>
    <property type="project" value="TreeGrafter"/>
</dbReference>
<dbReference type="Pfam" id="PF00668">
    <property type="entry name" value="Condensation"/>
    <property type="match status" value="1"/>
</dbReference>
<proteinExistence type="predicted"/>
<dbReference type="PANTHER" id="PTHR45527">
    <property type="entry name" value="NONRIBOSOMAL PEPTIDE SYNTHETASE"/>
    <property type="match status" value="1"/>
</dbReference>
<comment type="caution">
    <text evidence="2">The sequence shown here is derived from an EMBL/GenBank/DDBJ whole genome shotgun (WGS) entry which is preliminary data.</text>
</comment>
<dbReference type="EMBL" id="AUYC01000032">
    <property type="protein sequence ID" value="KZN62440.1"/>
    <property type="molecule type" value="Genomic_DNA"/>
</dbReference>
<dbReference type="GO" id="GO:0031177">
    <property type="term" value="F:phosphopantetheine binding"/>
    <property type="evidence" value="ECO:0007669"/>
    <property type="project" value="TreeGrafter"/>
</dbReference>
<name>A0A162C5Q7_9GAMM</name>
<dbReference type="PATRIC" id="fig|1365248.3.peg.2966"/>
<dbReference type="GO" id="GO:0003824">
    <property type="term" value="F:catalytic activity"/>
    <property type="evidence" value="ECO:0007669"/>
    <property type="project" value="InterPro"/>
</dbReference>
<reference evidence="2 3" key="1">
    <citation type="submission" date="2013-07" db="EMBL/GenBank/DDBJ databases">
        <title>Comparative Genomic and Metabolomic Analysis of Twelve Strains of Pseudoalteromonas luteoviolacea.</title>
        <authorList>
            <person name="Vynne N.G."/>
            <person name="Mansson M."/>
            <person name="Gram L."/>
        </authorList>
    </citation>
    <scope>NUCLEOTIDE SEQUENCE [LARGE SCALE GENOMIC DNA]</scope>
    <source>
        <strain evidence="2 3">CPMOR-1</strain>
    </source>
</reference>
<evidence type="ECO:0000259" key="1">
    <source>
        <dbReference type="Pfam" id="PF00668"/>
    </source>
</evidence>
<dbReference type="Gene3D" id="3.30.559.30">
    <property type="entry name" value="Nonribosomal peptide synthetase, condensation domain"/>
    <property type="match status" value="1"/>
</dbReference>
<protein>
    <recommendedName>
        <fullName evidence="1">Condensation domain-containing protein</fullName>
    </recommendedName>
</protein>
<dbReference type="Gene3D" id="3.30.559.10">
    <property type="entry name" value="Chloramphenicol acetyltransferase-like domain"/>
    <property type="match status" value="1"/>
</dbReference>
<accession>A0A162C5Q7</accession>
<feature type="domain" description="Condensation" evidence="1">
    <location>
        <begin position="3"/>
        <end position="416"/>
    </location>
</feature>
<dbReference type="InterPro" id="IPR001242">
    <property type="entry name" value="Condensation_dom"/>
</dbReference>
<dbReference type="PANTHER" id="PTHR45527:SF1">
    <property type="entry name" value="FATTY ACID SYNTHASE"/>
    <property type="match status" value="1"/>
</dbReference>
<evidence type="ECO:0000313" key="3">
    <source>
        <dbReference type="Proteomes" id="UP000076486"/>
    </source>
</evidence>
<dbReference type="InterPro" id="IPR023213">
    <property type="entry name" value="CAT-like_dom_sf"/>
</dbReference>
<dbReference type="GO" id="GO:0005737">
    <property type="term" value="C:cytoplasm"/>
    <property type="evidence" value="ECO:0007669"/>
    <property type="project" value="TreeGrafter"/>
</dbReference>
<dbReference type="Proteomes" id="UP000076486">
    <property type="component" value="Unassembled WGS sequence"/>
</dbReference>
<dbReference type="GO" id="GO:0044550">
    <property type="term" value="P:secondary metabolite biosynthetic process"/>
    <property type="evidence" value="ECO:0007669"/>
    <property type="project" value="TreeGrafter"/>
</dbReference>
<dbReference type="AlphaFoldDB" id="A0A162C5Q7"/>
<evidence type="ECO:0000313" key="2">
    <source>
        <dbReference type="EMBL" id="KZN62440.1"/>
    </source>
</evidence>
<dbReference type="SUPFAM" id="SSF52777">
    <property type="entry name" value="CoA-dependent acyltransferases"/>
    <property type="match status" value="2"/>
</dbReference>
<dbReference type="RefSeq" id="WP_063368450.1">
    <property type="nucleotide sequence ID" value="NZ_AUYC01000032.1"/>
</dbReference>
<gene>
    <name evidence="2" type="ORF">N473_19495</name>
</gene>
<organism evidence="2 3">
    <name type="scientific">Pseudoalteromonas luteoviolacea CPMOR-1</name>
    <dbReference type="NCBI Taxonomy" id="1365248"/>
    <lineage>
        <taxon>Bacteria</taxon>
        <taxon>Pseudomonadati</taxon>
        <taxon>Pseudomonadota</taxon>
        <taxon>Gammaproteobacteria</taxon>
        <taxon>Alteromonadales</taxon>
        <taxon>Pseudoalteromonadaceae</taxon>
        <taxon>Pseudoalteromonas</taxon>
    </lineage>
</organism>